<dbReference type="InterPro" id="IPR009100">
    <property type="entry name" value="AcylCoA_DH/oxidase_NM_dom_sf"/>
</dbReference>
<dbReference type="InterPro" id="IPR046373">
    <property type="entry name" value="Acyl-CoA_Oxase/DH_mid-dom_sf"/>
</dbReference>
<reference evidence="11" key="1">
    <citation type="submission" date="2017-08" db="EMBL/GenBank/DDBJ databases">
        <authorList>
            <person name="Grouzdev D.S."/>
            <person name="Gaisin V.A."/>
            <person name="Rysina M.S."/>
            <person name="Gorlenko V.M."/>
        </authorList>
    </citation>
    <scope>NUCLEOTIDE SEQUENCE [LARGE SCALE GENOMIC DNA]</scope>
    <source>
        <strain evidence="11">Kir15-3F</strain>
    </source>
</reference>
<feature type="domain" description="Acyl-CoA dehydrogenase/oxidase C-terminal" evidence="7">
    <location>
        <begin position="229"/>
        <end position="377"/>
    </location>
</feature>
<dbReference type="GO" id="GO:0003995">
    <property type="term" value="F:acyl-CoA dehydrogenase activity"/>
    <property type="evidence" value="ECO:0007669"/>
    <property type="project" value="InterPro"/>
</dbReference>
<dbReference type="FunFam" id="1.10.540.10:FF:000002">
    <property type="entry name" value="Acyl-CoA dehydrogenase FadE19"/>
    <property type="match status" value="1"/>
</dbReference>
<dbReference type="Pfam" id="PF00441">
    <property type="entry name" value="Acyl-CoA_dh_1"/>
    <property type="match status" value="1"/>
</dbReference>
<evidence type="ECO:0000256" key="6">
    <source>
        <dbReference type="RuleBase" id="RU362125"/>
    </source>
</evidence>
<dbReference type="Gene3D" id="1.20.140.10">
    <property type="entry name" value="Butyryl-CoA Dehydrogenase, subunit A, domain 3"/>
    <property type="match status" value="1"/>
</dbReference>
<evidence type="ECO:0000313" key="11">
    <source>
        <dbReference type="Proteomes" id="UP000220527"/>
    </source>
</evidence>
<dbReference type="GO" id="GO:0050660">
    <property type="term" value="F:flavin adenine dinucleotide binding"/>
    <property type="evidence" value="ECO:0007669"/>
    <property type="project" value="InterPro"/>
</dbReference>
<dbReference type="RefSeq" id="WP_097642657.1">
    <property type="nucleotide sequence ID" value="NZ_NQWI01000008.1"/>
</dbReference>
<evidence type="ECO:0000259" key="9">
    <source>
        <dbReference type="Pfam" id="PF02771"/>
    </source>
</evidence>
<dbReference type="PROSITE" id="PS00073">
    <property type="entry name" value="ACYL_COA_DH_2"/>
    <property type="match status" value="1"/>
</dbReference>
<dbReference type="InterPro" id="IPR036250">
    <property type="entry name" value="AcylCo_DH-like_C"/>
</dbReference>
<dbReference type="AlphaFoldDB" id="A0A2A6RN70"/>
<keyword evidence="4 6" id="KW-0274">FAD</keyword>
<sequence length="381" mass="41307">MDFQTTQDQQMLREMVRQFAEQEGGPSAAVRDEEGIWPIELVKKMGELGLLGVAVSEDYGGAGLDYVSYAMVIEELSRVDASLGVIASVNNSLVCYGIEQFGSAEQKQELLTPLAAGNLLGAFSLSEPGAGSDAAAQKTTAVRDGDHYIINGVKNWVTNGDHADLIVLMAMTDASKGVKGISAFLVDAHEPGCSIVKVEHKLGIRSAHSCQMAYDNFRVPAWRRLGDEGQGFKIAMSILNAGRIGIAAQAVGIAQGAYEAALGYTKIREQFGKPIHEFQAVGFTLADMATRIKAARLLTYEAAWRKDQGLPFVKDAAMAKVFAAETAMWVATKAVQLHGSNGYSKEYPVERFFRDAKITEIYEGTSEIQRLVISREIVREG</sequence>
<dbReference type="InterPro" id="IPR013786">
    <property type="entry name" value="AcylCoA_DH/ox_N"/>
</dbReference>
<accession>A0A2A6RN70</accession>
<gene>
    <name evidence="10" type="ORF">CJ255_03200</name>
</gene>
<feature type="domain" description="Acyl-CoA dehydrogenase/oxidase N-terminal" evidence="9">
    <location>
        <begin position="6"/>
        <end position="117"/>
    </location>
</feature>
<evidence type="ECO:0000256" key="3">
    <source>
        <dbReference type="ARBA" id="ARBA00022630"/>
    </source>
</evidence>
<comment type="caution">
    <text evidence="10">The sequence shown here is derived from an EMBL/GenBank/DDBJ whole genome shotgun (WGS) entry which is preliminary data.</text>
</comment>
<dbReference type="PANTHER" id="PTHR43884">
    <property type="entry name" value="ACYL-COA DEHYDROGENASE"/>
    <property type="match status" value="1"/>
</dbReference>
<dbReference type="PANTHER" id="PTHR43884:SF12">
    <property type="entry name" value="ISOVALERYL-COA DEHYDROGENASE, MITOCHONDRIAL-RELATED"/>
    <property type="match status" value="1"/>
</dbReference>
<dbReference type="FunFam" id="1.20.140.10:FF:000004">
    <property type="entry name" value="Acyl-CoA dehydrogenase FadE25"/>
    <property type="match status" value="1"/>
</dbReference>
<keyword evidence="5 6" id="KW-0560">Oxidoreductase</keyword>
<evidence type="ECO:0000259" key="7">
    <source>
        <dbReference type="Pfam" id="PF00441"/>
    </source>
</evidence>
<evidence type="ECO:0000313" key="10">
    <source>
        <dbReference type="EMBL" id="PDW04534.1"/>
    </source>
</evidence>
<dbReference type="OrthoDB" id="9778581at2"/>
<evidence type="ECO:0000256" key="2">
    <source>
        <dbReference type="ARBA" id="ARBA00009347"/>
    </source>
</evidence>
<dbReference type="SUPFAM" id="SSF56645">
    <property type="entry name" value="Acyl-CoA dehydrogenase NM domain-like"/>
    <property type="match status" value="1"/>
</dbReference>
<keyword evidence="3 6" id="KW-0285">Flavoprotein</keyword>
<dbReference type="FunFam" id="2.40.110.10:FF:000009">
    <property type="entry name" value="Acyl-CoA dehydrogenase"/>
    <property type="match status" value="1"/>
</dbReference>
<keyword evidence="11" id="KW-1185">Reference proteome</keyword>
<protein>
    <submittedName>
        <fullName evidence="10">Acyl-CoA dehydrogenase</fullName>
    </submittedName>
</protein>
<evidence type="ECO:0000256" key="5">
    <source>
        <dbReference type="ARBA" id="ARBA00023002"/>
    </source>
</evidence>
<dbReference type="PIRSF" id="PIRSF016578">
    <property type="entry name" value="HsaA"/>
    <property type="match status" value="1"/>
</dbReference>
<dbReference type="EMBL" id="NQWI01000008">
    <property type="protein sequence ID" value="PDW04534.1"/>
    <property type="molecule type" value="Genomic_DNA"/>
</dbReference>
<dbReference type="Pfam" id="PF02771">
    <property type="entry name" value="Acyl-CoA_dh_N"/>
    <property type="match status" value="1"/>
</dbReference>
<name>A0A2A6RN70_9CHLR</name>
<dbReference type="InterPro" id="IPR009075">
    <property type="entry name" value="AcylCo_DH/oxidase_C"/>
</dbReference>
<evidence type="ECO:0000256" key="4">
    <source>
        <dbReference type="ARBA" id="ARBA00022827"/>
    </source>
</evidence>
<comment type="cofactor">
    <cofactor evidence="1 6">
        <name>FAD</name>
        <dbReference type="ChEBI" id="CHEBI:57692"/>
    </cofactor>
</comment>
<dbReference type="Gene3D" id="1.10.540.10">
    <property type="entry name" value="Acyl-CoA dehydrogenase/oxidase, N-terminal domain"/>
    <property type="match status" value="1"/>
</dbReference>
<dbReference type="Proteomes" id="UP000220527">
    <property type="component" value="Unassembled WGS sequence"/>
</dbReference>
<dbReference type="CDD" id="cd01158">
    <property type="entry name" value="SCAD_SBCAD"/>
    <property type="match status" value="1"/>
</dbReference>
<organism evidence="10 11">
    <name type="scientific">Candidatus Viridilinea mediisalina</name>
    <dbReference type="NCBI Taxonomy" id="2024553"/>
    <lineage>
        <taxon>Bacteria</taxon>
        <taxon>Bacillati</taxon>
        <taxon>Chloroflexota</taxon>
        <taxon>Chloroflexia</taxon>
        <taxon>Chloroflexales</taxon>
        <taxon>Chloroflexineae</taxon>
        <taxon>Oscillochloridaceae</taxon>
        <taxon>Candidatus Viridilinea</taxon>
    </lineage>
</organism>
<dbReference type="Gene3D" id="2.40.110.10">
    <property type="entry name" value="Butyryl-CoA Dehydrogenase, subunit A, domain 2"/>
    <property type="match status" value="1"/>
</dbReference>
<feature type="domain" description="Acyl-CoA oxidase/dehydrogenase middle" evidence="8">
    <location>
        <begin position="122"/>
        <end position="216"/>
    </location>
</feature>
<dbReference type="InterPro" id="IPR006089">
    <property type="entry name" value="Acyl-CoA_DH_CS"/>
</dbReference>
<proteinExistence type="inferred from homology"/>
<dbReference type="InterPro" id="IPR006091">
    <property type="entry name" value="Acyl-CoA_Oxase/DH_mid-dom"/>
</dbReference>
<evidence type="ECO:0000259" key="8">
    <source>
        <dbReference type="Pfam" id="PF02770"/>
    </source>
</evidence>
<evidence type="ECO:0000256" key="1">
    <source>
        <dbReference type="ARBA" id="ARBA00001974"/>
    </source>
</evidence>
<dbReference type="Pfam" id="PF02770">
    <property type="entry name" value="Acyl-CoA_dh_M"/>
    <property type="match status" value="1"/>
</dbReference>
<comment type="similarity">
    <text evidence="2 6">Belongs to the acyl-CoA dehydrogenase family.</text>
</comment>
<dbReference type="SUPFAM" id="SSF47203">
    <property type="entry name" value="Acyl-CoA dehydrogenase C-terminal domain-like"/>
    <property type="match status" value="1"/>
</dbReference>
<dbReference type="InterPro" id="IPR037069">
    <property type="entry name" value="AcylCoA_DH/ox_N_sf"/>
</dbReference>